<dbReference type="AlphaFoldDB" id="A0A9N9RBX7"/>
<feature type="compositionally biased region" description="Basic and acidic residues" evidence="1">
    <location>
        <begin position="161"/>
        <end position="171"/>
    </location>
</feature>
<gene>
    <name evidence="2" type="ORF">DIATSA_LOCUS11036</name>
</gene>
<evidence type="ECO:0000256" key="1">
    <source>
        <dbReference type="SAM" id="MobiDB-lite"/>
    </source>
</evidence>
<dbReference type="Proteomes" id="UP001153714">
    <property type="component" value="Chromosome 6"/>
</dbReference>
<reference evidence="2" key="1">
    <citation type="submission" date="2021-12" db="EMBL/GenBank/DDBJ databases">
        <authorList>
            <person name="King R."/>
        </authorList>
    </citation>
    <scope>NUCLEOTIDE SEQUENCE</scope>
</reference>
<evidence type="ECO:0000313" key="2">
    <source>
        <dbReference type="EMBL" id="CAG9793613.1"/>
    </source>
</evidence>
<dbReference type="InterPro" id="IPR011032">
    <property type="entry name" value="GroES-like_sf"/>
</dbReference>
<feature type="region of interest" description="Disordered" evidence="1">
    <location>
        <begin position="92"/>
        <end position="172"/>
    </location>
</feature>
<dbReference type="SUPFAM" id="SSF50129">
    <property type="entry name" value="GroES-like"/>
    <property type="match status" value="1"/>
</dbReference>
<dbReference type="OrthoDB" id="48317at2759"/>
<sequence length="211" mass="22583">MANCGGGWLRGAGRMGAGRMGAWRAHAYGGRAELRLEAARVPPLRAPDHVLVRVRAASLNPLDVAMLGIGVESGVSGGYSVEVFVERVRRSRAEHSPQVGGRRGRRGRRVPAGARARLRGRGGEGGARGPRGAARARVGRGAAAPARRARALRPRQGSLGETRDATDDGRVNKTKKRLPDLFRSVSRAIAGLKLRLLPDAISFKRRPTDKK</sequence>
<name>A0A9N9RBX7_9NEOP</name>
<evidence type="ECO:0000313" key="3">
    <source>
        <dbReference type="Proteomes" id="UP001153714"/>
    </source>
</evidence>
<feature type="compositionally biased region" description="Low complexity" evidence="1">
    <location>
        <begin position="130"/>
        <end position="146"/>
    </location>
</feature>
<accession>A0A9N9RBX7</accession>
<dbReference type="EMBL" id="OU893337">
    <property type="protein sequence ID" value="CAG9793613.1"/>
    <property type="molecule type" value="Genomic_DNA"/>
</dbReference>
<keyword evidence="3" id="KW-1185">Reference proteome</keyword>
<dbReference type="Gene3D" id="3.90.180.10">
    <property type="entry name" value="Medium-chain alcohol dehydrogenases, catalytic domain"/>
    <property type="match status" value="1"/>
</dbReference>
<protein>
    <submittedName>
        <fullName evidence="2">Uncharacterized protein</fullName>
    </submittedName>
</protein>
<reference evidence="2" key="2">
    <citation type="submission" date="2022-10" db="EMBL/GenBank/DDBJ databases">
        <authorList>
            <consortium name="ENA_rothamsted_submissions"/>
            <consortium name="culmorum"/>
            <person name="King R."/>
        </authorList>
    </citation>
    <scope>NUCLEOTIDE SEQUENCE</scope>
</reference>
<proteinExistence type="predicted"/>
<organism evidence="2 3">
    <name type="scientific">Diatraea saccharalis</name>
    <name type="common">sugarcane borer</name>
    <dbReference type="NCBI Taxonomy" id="40085"/>
    <lineage>
        <taxon>Eukaryota</taxon>
        <taxon>Metazoa</taxon>
        <taxon>Ecdysozoa</taxon>
        <taxon>Arthropoda</taxon>
        <taxon>Hexapoda</taxon>
        <taxon>Insecta</taxon>
        <taxon>Pterygota</taxon>
        <taxon>Neoptera</taxon>
        <taxon>Endopterygota</taxon>
        <taxon>Lepidoptera</taxon>
        <taxon>Glossata</taxon>
        <taxon>Ditrysia</taxon>
        <taxon>Pyraloidea</taxon>
        <taxon>Crambidae</taxon>
        <taxon>Crambinae</taxon>
        <taxon>Diatraea</taxon>
    </lineage>
</organism>